<dbReference type="EMBL" id="GGFK01000173">
    <property type="protein sequence ID" value="MBW33494.1"/>
    <property type="molecule type" value="Transcribed_RNA"/>
</dbReference>
<accession>A0A2M3ZY66</accession>
<sequence>MMAAIQQQQQQQKRMLWLALVTLALGTTNVLVLVAGEDICTVSLDTIVPALPAPCQPLESCNHEVAGERYNQALQQCRVSAATRRDTRTNFPKQLTNWYAEQTFFLEELQQLHDTHHQRIVALEREVAQGAELIAQLRRKHFIYCIESGRTKEALLYYATAQQKLTPTQIGAAIRGNRELREETMLHLLEFIRALPDEAERRELYRAGLPIFGRVLLHTDMALVYGIDARSAGLAANETDALLAPMTERYRNDFLTGHYFNHAAITRFARKYPRYYAHHLRAITTITKQQWDKMVKIWAFKLAMGLPTLELRLLTTERAMDLLEQFAKKERNILEPLLIRVSFTVYRLKKQAEQAGGQKPIMDRIAKLEKRFEMGQRKRFVVYLKEFEKKYVQEWRRMKQEQAKG</sequence>
<reference evidence="2" key="1">
    <citation type="submission" date="2018-01" db="EMBL/GenBank/DDBJ databases">
        <title>An insight into the sialome of Amazonian anophelines.</title>
        <authorList>
            <person name="Ribeiro J.M."/>
            <person name="Scarpassa V."/>
            <person name="Calvo E."/>
        </authorList>
    </citation>
    <scope>NUCLEOTIDE SEQUENCE</scope>
    <source>
        <tissue evidence="2">Salivary glands</tissue>
    </source>
</reference>
<keyword evidence="1" id="KW-0175">Coiled coil</keyword>
<name>A0A2M3ZY66_9DIPT</name>
<dbReference type="AlphaFoldDB" id="A0A2M3ZY66"/>
<evidence type="ECO:0000313" key="2">
    <source>
        <dbReference type="EMBL" id="MBW33494.1"/>
    </source>
</evidence>
<organism evidence="2">
    <name type="scientific">Anopheles triannulatus</name>
    <dbReference type="NCBI Taxonomy" id="58253"/>
    <lineage>
        <taxon>Eukaryota</taxon>
        <taxon>Metazoa</taxon>
        <taxon>Ecdysozoa</taxon>
        <taxon>Arthropoda</taxon>
        <taxon>Hexapoda</taxon>
        <taxon>Insecta</taxon>
        <taxon>Pterygota</taxon>
        <taxon>Neoptera</taxon>
        <taxon>Endopterygota</taxon>
        <taxon>Diptera</taxon>
        <taxon>Nematocera</taxon>
        <taxon>Culicoidea</taxon>
        <taxon>Culicidae</taxon>
        <taxon>Anophelinae</taxon>
        <taxon>Anopheles</taxon>
    </lineage>
</organism>
<feature type="coiled-coil region" evidence="1">
    <location>
        <begin position="106"/>
        <end position="140"/>
    </location>
</feature>
<protein>
    <submittedName>
        <fullName evidence="2">Putative secreted protein</fullName>
    </submittedName>
</protein>
<proteinExistence type="predicted"/>
<evidence type="ECO:0000256" key="1">
    <source>
        <dbReference type="SAM" id="Coils"/>
    </source>
</evidence>